<comment type="caution">
    <text evidence="1">The sequence shown here is derived from an EMBL/GenBank/DDBJ whole genome shotgun (WGS) entry which is preliminary data.</text>
</comment>
<evidence type="ECO:0000313" key="1">
    <source>
        <dbReference type="EMBL" id="ETW94599.1"/>
    </source>
</evidence>
<organism evidence="1 2">
    <name type="scientific">Candidatus Entotheonella gemina</name>
    <dbReference type="NCBI Taxonomy" id="1429439"/>
    <lineage>
        <taxon>Bacteria</taxon>
        <taxon>Pseudomonadati</taxon>
        <taxon>Nitrospinota/Tectimicrobiota group</taxon>
        <taxon>Candidatus Tectimicrobiota</taxon>
        <taxon>Candidatus Entotheonellia</taxon>
        <taxon>Candidatus Entotheonellales</taxon>
        <taxon>Candidatus Entotheonellaceae</taxon>
        <taxon>Candidatus Entotheonella</taxon>
    </lineage>
</organism>
<gene>
    <name evidence="1" type="ORF">ETSY2_49550</name>
</gene>
<keyword evidence="2" id="KW-1185">Reference proteome</keyword>
<dbReference type="EMBL" id="AZHX01002444">
    <property type="protein sequence ID" value="ETW94599.1"/>
    <property type="molecule type" value="Genomic_DNA"/>
</dbReference>
<name>W4L9K9_9BACT</name>
<dbReference type="PANTHER" id="PTHR39550:SF1">
    <property type="entry name" value="SLL0658 PROTEIN"/>
    <property type="match status" value="1"/>
</dbReference>
<dbReference type="Pfam" id="PF11848">
    <property type="entry name" value="DUF3368"/>
    <property type="match status" value="1"/>
</dbReference>
<proteinExistence type="predicted"/>
<sequence>MLVIADSSPIHYLLLIGHIELLPSLYGRIIIPEIVVAELRHQRAPETVRNWIEVRPDWIDVRQPRLTASGTVAELDDGERDAILLAIELEADLLLLDDRKARVEAARQNLMATGTLGVLEAASQRGLVDLPEAISRLLATNFRVAQRLIDDLLARDAGRRE</sequence>
<dbReference type="HOGENOM" id="CLU_115769_0_2_7"/>
<dbReference type="InterPro" id="IPR021799">
    <property type="entry name" value="PIN-like_prokaryotic"/>
</dbReference>
<accession>W4L9K9</accession>
<evidence type="ECO:0000313" key="2">
    <source>
        <dbReference type="Proteomes" id="UP000019140"/>
    </source>
</evidence>
<dbReference type="AlphaFoldDB" id="W4L9K9"/>
<dbReference type="Proteomes" id="UP000019140">
    <property type="component" value="Unassembled WGS sequence"/>
</dbReference>
<dbReference type="PANTHER" id="PTHR39550">
    <property type="entry name" value="SLL0658 PROTEIN"/>
    <property type="match status" value="1"/>
</dbReference>
<reference evidence="1 2" key="1">
    <citation type="journal article" date="2014" name="Nature">
        <title>An environmental bacterial taxon with a large and distinct metabolic repertoire.</title>
        <authorList>
            <person name="Wilson M.C."/>
            <person name="Mori T."/>
            <person name="Ruckert C."/>
            <person name="Uria A.R."/>
            <person name="Helf M.J."/>
            <person name="Takada K."/>
            <person name="Gernert C."/>
            <person name="Steffens U.A."/>
            <person name="Heycke N."/>
            <person name="Schmitt S."/>
            <person name="Rinke C."/>
            <person name="Helfrich E.J."/>
            <person name="Brachmann A.O."/>
            <person name="Gurgui C."/>
            <person name="Wakimoto T."/>
            <person name="Kracht M."/>
            <person name="Crusemann M."/>
            <person name="Hentschel U."/>
            <person name="Abe I."/>
            <person name="Matsunaga S."/>
            <person name="Kalinowski J."/>
            <person name="Takeyama H."/>
            <person name="Piel J."/>
        </authorList>
    </citation>
    <scope>NUCLEOTIDE SEQUENCE [LARGE SCALE GENOMIC DNA]</scope>
    <source>
        <strain evidence="2">TSY2</strain>
    </source>
</reference>
<protein>
    <submittedName>
        <fullName evidence="1">Uncharacterized protein</fullName>
    </submittedName>
</protein>